<proteinExistence type="predicted"/>
<comment type="caution">
    <text evidence="1">The sequence shown here is derived from an EMBL/GenBank/DDBJ whole genome shotgun (WGS) entry which is preliminary data.</text>
</comment>
<evidence type="ECO:0000313" key="1">
    <source>
        <dbReference type="EMBL" id="CDG40614.1"/>
    </source>
</evidence>
<evidence type="ECO:0000313" key="2">
    <source>
        <dbReference type="Proteomes" id="UP000027583"/>
    </source>
</evidence>
<dbReference type="AlphaFoldDB" id="A0A060QHH2"/>
<accession>A0A060QHH2</accession>
<dbReference type="Proteomes" id="UP000027583">
    <property type="component" value="Unassembled WGS sequence"/>
</dbReference>
<name>A0A060QHH2_9PROT</name>
<reference evidence="1 2" key="2">
    <citation type="journal article" date="2014" name="PLoS ONE">
        <title>Evolution of mitochondria reconstructed from the energy metabolism of living bacteria.</title>
        <authorList>
            <person name="Degli Esposti M."/>
            <person name="Chouaia B."/>
            <person name="Comandatore F."/>
            <person name="Crotti E."/>
            <person name="Sassera D."/>
            <person name="Lievens P.M."/>
            <person name="Daffonchio D."/>
            <person name="Bandi C."/>
        </authorList>
    </citation>
    <scope>NUCLEOTIDE SEQUENCE [LARGE SCALE GENOMIC DNA]</scope>
    <source>
        <strain evidence="1 2">SF2.1</strain>
    </source>
</reference>
<reference evidence="1 2" key="1">
    <citation type="journal article" date="2014" name="Genome Biol. Evol.">
        <title>Acetic acid bacteria genomes reveal functional traits for adaptation to life in insect guts.</title>
        <authorList>
            <person name="Chouaia B."/>
            <person name="Gaiarsa S."/>
            <person name="Crotti E."/>
            <person name="Comandatore F."/>
            <person name="Degli Esposti M."/>
            <person name="Ricci I."/>
            <person name="Alma A."/>
            <person name="Favia G."/>
            <person name="Bandi C."/>
            <person name="Daffonchio D."/>
        </authorList>
    </citation>
    <scope>NUCLEOTIDE SEQUENCE [LARGE SCALE GENOMIC DNA]</scope>
    <source>
        <strain evidence="1 2">SF2.1</strain>
    </source>
</reference>
<dbReference type="EMBL" id="CBLX010000021">
    <property type="protein sequence ID" value="CDG40614.1"/>
    <property type="molecule type" value="Genomic_DNA"/>
</dbReference>
<sequence length="37" mass="4021">MPCQCVKRVVIREPDHSTVSWRDASGFAMTDAIGNAA</sequence>
<gene>
    <name evidence="1" type="ORF">ASAP_2569</name>
</gene>
<organism evidence="1 2">
    <name type="scientific">Asaia bogorensis</name>
    <dbReference type="NCBI Taxonomy" id="91915"/>
    <lineage>
        <taxon>Bacteria</taxon>
        <taxon>Pseudomonadati</taxon>
        <taxon>Pseudomonadota</taxon>
        <taxon>Alphaproteobacteria</taxon>
        <taxon>Acetobacterales</taxon>
        <taxon>Acetobacteraceae</taxon>
        <taxon>Asaia</taxon>
    </lineage>
</organism>
<protein>
    <submittedName>
        <fullName evidence="1">Uncharacterized protein</fullName>
    </submittedName>
</protein>